<keyword evidence="8" id="KW-0812">Transmembrane</keyword>
<evidence type="ECO:0000256" key="1">
    <source>
        <dbReference type="ARBA" id="ARBA00000085"/>
    </source>
</evidence>
<dbReference type="InterPro" id="IPR050351">
    <property type="entry name" value="BphY/WalK/GraS-like"/>
</dbReference>
<keyword evidence="6 10" id="KW-0418">Kinase</keyword>
<keyword evidence="7" id="KW-0902">Two-component regulatory system</keyword>
<dbReference type="Gene3D" id="3.30.565.10">
    <property type="entry name" value="Histidine kinase-like ATPase, C-terminal domain"/>
    <property type="match status" value="1"/>
</dbReference>
<feature type="transmembrane region" description="Helical" evidence="8">
    <location>
        <begin position="35"/>
        <end position="52"/>
    </location>
</feature>
<evidence type="ECO:0000256" key="6">
    <source>
        <dbReference type="ARBA" id="ARBA00022777"/>
    </source>
</evidence>
<dbReference type="AlphaFoldDB" id="A0A9D2D0Q1"/>
<sequence length="333" mass="37693">MKLLRNCSVKRHIILYGLAAGVAAGLGAFIDPAPWVPALALGIFFLAVYILECRKRHRDMERLAEEIDRVLHGEENLCFSGYQEGELGILQSEVTKMTVRLREQADMLRKDKIRLADSIADISHQIRTPLTALNLQMASLRKGNMTEEKRREKLMEMEHMLSRMEWLISVLLKIARLDARTVKFEEKEVSMEAVVQKAAEPLLISMELKDQRLETHCGGTFKGDFQWTVEAVGNIFKNCVEHMGEGGTLYVNTGENPLYSELVIRDTGPGIEQEDLPRLFDRFYKGRHSSSQSVGIGLALSRMIIVRQNGIIRAENAREGGAVFTIRFYKGVI</sequence>
<dbReference type="GO" id="GO:0000155">
    <property type="term" value="F:phosphorelay sensor kinase activity"/>
    <property type="evidence" value="ECO:0007669"/>
    <property type="project" value="InterPro"/>
</dbReference>
<feature type="transmembrane region" description="Helical" evidence="8">
    <location>
        <begin position="12"/>
        <end position="29"/>
    </location>
</feature>
<dbReference type="InterPro" id="IPR003661">
    <property type="entry name" value="HisK_dim/P_dom"/>
</dbReference>
<dbReference type="PANTHER" id="PTHR45453">
    <property type="entry name" value="PHOSPHATE REGULON SENSOR PROTEIN PHOR"/>
    <property type="match status" value="1"/>
</dbReference>
<keyword evidence="4" id="KW-0597">Phosphoprotein</keyword>
<evidence type="ECO:0000313" key="10">
    <source>
        <dbReference type="EMBL" id="HIZ06440.1"/>
    </source>
</evidence>
<keyword evidence="8" id="KW-0472">Membrane</keyword>
<dbReference type="InterPro" id="IPR036097">
    <property type="entry name" value="HisK_dim/P_sf"/>
</dbReference>
<name>A0A9D2D0Q1_9FIRM</name>
<dbReference type="Pfam" id="PF02518">
    <property type="entry name" value="HATPase_c"/>
    <property type="match status" value="1"/>
</dbReference>
<feature type="domain" description="Histidine kinase" evidence="9">
    <location>
        <begin position="121"/>
        <end position="332"/>
    </location>
</feature>
<dbReference type="GO" id="GO:0004721">
    <property type="term" value="F:phosphoprotein phosphatase activity"/>
    <property type="evidence" value="ECO:0007669"/>
    <property type="project" value="TreeGrafter"/>
</dbReference>
<keyword evidence="8" id="KW-1133">Transmembrane helix</keyword>
<comment type="subcellular location">
    <subcellularLocation>
        <location evidence="2">Membrane</location>
    </subcellularLocation>
</comment>
<proteinExistence type="predicted"/>
<dbReference type="InterPro" id="IPR036890">
    <property type="entry name" value="HATPase_C_sf"/>
</dbReference>
<evidence type="ECO:0000256" key="2">
    <source>
        <dbReference type="ARBA" id="ARBA00004370"/>
    </source>
</evidence>
<dbReference type="GO" id="GO:0005886">
    <property type="term" value="C:plasma membrane"/>
    <property type="evidence" value="ECO:0007669"/>
    <property type="project" value="TreeGrafter"/>
</dbReference>
<dbReference type="EC" id="2.7.13.3" evidence="3"/>
<evidence type="ECO:0000256" key="4">
    <source>
        <dbReference type="ARBA" id="ARBA00022553"/>
    </source>
</evidence>
<keyword evidence="5" id="KW-0808">Transferase</keyword>
<comment type="caution">
    <text evidence="10">The sequence shown here is derived from an EMBL/GenBank/DDBJ whole genome shotgun (WGS) entry which is preliminary data.</text>
</comment>
<evidence type="ECO:0000313" key="11">
    <source>
        <dbReference type="Proteomes" id="UP000824024"/>
    </source>
</evidence>
<evidence type="ECO:0000256" key="5">
    <source>
        <dbReference type="ARBA" id="ARBA00022679"/>
    </source>
</evidence>
<reference evidence="10" key="2">
    <citation type="submission" date="2021-04" db="EMBL/GenBank/DDBJ databases">
        <authorList>
            <person name="Gilroy R."/>
        </authorList>
    </citation>
    <scope>NUCLEOTIDE SEQUENCE</scope>
    <source>
        <strain evidence="10">CHK192-9172</strain>
    </source>
</reference>
<protein>
    <recommendedName>
        <fullName evidence="3">histidine kinase</fullName>
        <ecNumber evidence="3">2.7.13.3</ecNumber>
    </recommendedName>
</protein>
<dbReference type="Pfam" id="PF00512">
    <property type="entry name" value="HisKA"/>
    <property type="match status" value="1"/>
</dbReference>
<dbReference type="PROSITE" id="PS50109">
    <property type="entry name" value="HIS_KIN"/>
    <property type="match status" value="1"/>
</dbReference>
<dbReference type="SUPFAM" id="SSF55874">
    <property type="entry name" value="ATPase domain of HSP90 chaperone/DNA topoisomerase II/histidine kinase"/>
    <property type="match status" value="1"/>
</dbReference>
<dbReference type="PANTHER" id="PTHR45453:SF1">
    <property type="entry name" value="PHOSPHATE REGULON SENSOR PROTEIN PHOR"/>
    <property type="match status" value="1"/>
</dbReference>
<accession>A0A9D2D0Q1</accession>
<dbReference type="SUPFAM" id="SSF47384">
    <property type="entry name" value="Homodimeric domain of signal transducing histidine kinase"/>
    <property type="match status" value="1"/>
</dbReference>
<reference evidence="10" key="1">
    <citation type="journal article" date="2021" name="PeerJ">
        <title>Extensive microbial diversity within the chicken gut microbiome revealed by metagenomics and culture.</title>
        <authorList>
            <person name="Gilroy R."/>
            <person name="Ravi A."/>
            <person name="Getino M."/>
            <person name="Pursley I."/>
            <person name="Horton D.L."/>
            <person name="Alikhan N.F."/>
            <person name="Baker D."/>
            <person name="Gharbi K."/>
            <person name="Hall N."/>
            <person name="Watson M."/>
            <person name="Adriaenssens E.M."/>
            <person name="Foster-Nyarko E."/>
            <person name="Jarju S."/>
            <person name="Secka A."/>
            <person name="Antonio M."/>
            <person name="Oren A."/>
            <person name="Chaudhuri R.R."/>
            <person name="La Ragione R."/>
            <person name="Hildebrand F."/>
            <person name="Pallen M.J."/>
        </authorList>
    </citation>
    <scope>NUCLEOTIDE SEQUENCE</scope>
    <source>
        <strain evidence="10">CHK192-9172</strain>
    </source>
</reference>
<dbReference type="CDD" id="cd00082">
    <property type="entry name" value="HisKA"/>
    <property type="match status" value="1"/>
</dbReference>
<dbReference type="PRINTS" id="PR00344">
    <property type="entry name" value="BCTRLSENSOR"/>
</dbReference>
<dbReference type="SMART" id="SM00388">
    <property type="entry name" value="HisKA"/>
    <property type="match status" value="1"/>
</dbReference>
<evidence type="ECO:0000256" key="7">
    <source>
        <dbReference type="ARBA" id="ARBA00023012"/>
    </source>
</evidence>
<dbReference type="CDD" id="cd00075">
    <property type="entry name" value="HATPase"/>
    <property type="match status" value="1"/>
</dbReference>
<dbReference type="GO" id="GO:0016036">
    <property type="term" value="P:cellular response to phosphate starvation"/>
    <property type="evidence" value="ECO:0007669"/>
    <property type="project" value="TreeGrafter"/>
</dbReference>
<dbReference type="SMART" id="SM00387">
    <property type="entry name" value="HATPase_c"/>
    <property type="match status" value="1"/>
</dbReference>
<dbReference type="InterPro" id="IPR003594">
    <property type="entry name" value="HATPase_dom"/>
</dbReference>
<organism evidence="10 11">
    <name type="scientific">Candidatus Eubacterium avistercoris</name>
    <dbReference type="NCBI Taxonomy" id="2838567"/>
    <lineage>
        <taxon>Bacteria</taxon>
        <taxon>Bacillati</taxon>
        <taxon>Bacillota</taxon>
        <taxon>Clostridia</taxon>
        <taxon>Eubacteriales</taxon>
        <taxon>Eubacteriaceae</taxon>
        <taxon>Eubacterium</taxon>
    </lineage>
</organism>
<dbReference type="Gene3D" id="1.10.287.130">
    <property type="match status" value="1"/>
</dbReference>
<gene>
    <name evidence="10" type="ORF">IAA08_00720</name>
</gene>
<evidence type="ECO:0000259" key="9">
    <source>
        <dbReference type="PROSITE" id="PS50109"/>
    </source>
</evidence>
<dbReference type="Proteomes" id="UP000824024">
    <property type="component" value="Unassembled WGS sequence"/>
</dbReference>
<dbReference type="InterPro" id="IPR004358">
    <property type="entry name" value="Sig_transdc_His_kin-like_C"/>
</dbReference>
<evidence type="ECO:0000256" key="8">
    <source>
        <dbReference type="SAM" id="Phobius"/>
    </source>
</evidence>
<dbReference type="EMBL" id="DXCH01000021">
    <property type="protein sequence ID" value="HIZ06440.1"/>
    <property type="molecule type" value="Genomic_DNA"/>
</dbReference>
<comment type="catalytic activity">
    <reaction evidence="1">
        <text>ATP + protein L-histidine = ADP + protein N-phospho-L-histidine.</text>
        <dbReference type="EC" id="2.7.13.3"/>
    </reaction>
</comment>
<dbReference type="InterPro" id="IPR005467">
    <property type="entry name" value="His_kinase_dom"/>
</dbReference>
<evidence type="ECO:0000256" key="3">
    <source>
        <dbReference type="ARBA" id="ARBA00012438"/>
    </source>
</evidence>